<name>A0A7D4TW68_9SPHI</name>
<dbReference type="KEGG" id="mmab:HQ865_15790"/>
<dbReference type="RefSeq" id="WP_173415821.1">
    <property type="nucleotide sequence ID" value="NZ_CP054139.1"/>
</dbReference>
<dbReference type="Pfam" id="PF14114">
    <property type="entry name" value="DUF4286"/>
    <property type="match status" value="1"/>
</dbReference>
<reference evidence="1 2" key="1">
    <citation type="submission" date="2020-05" db="EMBL/GenBank/DDBJ databases">
        <title>Mucilaginibacter mali sp. nov.</title>
        <authorList>
            <person name="Kim H.S."/>
            <person name="Lee K.C."/>
            <person name="Suh M.K."/>
            <person name="Kim J.-S."/>
            <person name="Han K.-I."/>
            <person name="Eom M.K."/>
            <person name="Shin Y.K."/>
            <person name="Lee J.-S."/>
        </authorList>
    </citation>
    <scope>NUCLEOTIDE SEQUENCE [LARGE SCALE GENOMIC DNA]</scope>
    <source>
        <strain evidence="1 2">G2-14</strain>
    </source>
</reference>
<gene>
    <name evidence="1" type="ORF">HQ865_15790</name>
</gene>
<protein>
    <submittedName>
        <fullName evidence="1">DUF4286 family protein</fullName>
    </submittedName>
</protein>
<keyword evidence="2" id="KW-1185">Reference proteome</keyword>
<sequence>MIVYNETYVMDEAIKDEWLTWMQTEQIPAIMKTGWFNSYKILSVLDSPNEGVTYCVQFITDKEGNYTYFRNKHSNWFHQLHNQKFENRFVLFNTLMQLIDEK</sequence>
<dbReference type="InterPro" id="IPR025563">
    <property type="entry name" value="DUF4286"/>
</dbReference>
<evidence type="ECO:0000313" key="1">
    <source>
        <dbReference type="EMBL" id="QKJ31155.1"/>
    </source>
</evidence>
<dbReference type="EMBL" id="CP054139">
    <property type="protein sequence ID" value="QKJ31155.1"/>
    <property type="molecule type" value="Genomic_DNA"/>
</dbReference>
<accession>A0A7D4TW68</accession>
<evidence type="ECO:0000313" key="2">
    <source>
        <dbReference type="Proteomes" id="UP000505355"/>
    </source>
</evidence>
<proteinExistence type="predicted"/>
<dbReference type="Proteomes" id="UP000505355">
    <property type="component" value="Chromosome"/>
</dbReference>
<organism evidence="1 2">
    <name type="scientific">Mucilaginibacter mali</name>
    <dbReference type="NCBI Taxonomy" id="2740462"/>
    <lineage>
        <taxon>Bacteria</taxon>
        <taxon>Pseudomonadati</taxon>
        <taxon>Bacteroidota</taxon>
        <taxon>Sphingobacteriia</taxon>
        <taxon>Sphingobacteriales</taxon>
        <taxon>Sphingobacteriaceae</taxon>
        <taxon>Mucilaginibacter</taxon>
    </lineage>
</organism>
<dbReference type="AlphaFoldDB" id="A0A7D4TW68"/>